<keyword evidence="1" id="KW-0813">Transport</keyword>
<comment type="subcellular location">
    <subcellularLocation>
        <location evidence="1">Mitochondrion inner membrane</location>
        <topology evidence="1">Single-pass membrane protein</topology>
    </subcellularLocation>
</comment>
<dbReference type="PANTHER" id="PTHR12210">
    <property type="entry name" value="DULLARD PROTEIN PHOSPHATASE"/>
    <property type="match status" value="1"/>
</dbReference>
<dbReference type="EMBL" id="JACXVP010000006">
    <property type="protein sequence ID" value="KAG5602246.1"/>
    <property type="molecule type" value="Genomic_DNA"/>
</dbReference>
<comment type="function">
    <text evidence="1">Essential component of the TIM23 complex, a complex that mediates the translocation of transit peptide-containing proteins across the mitochondrial inner membrane.</text>
</comment>
<keyword evidence="1" id="KW-1133">Transmembrane helix</keyword>
<protein>
    <recommendedName>
        <fullName evidence="1">Mitochondrial import inner membrane translocase subunit TIM50</fullName>
    </recommendedName>
</protein>
<dbReference type="OrthoDB" id="1711508at2759"/>
<reference evidence="2 3" key="1">
    <citation type="submission" date="2020-09" db="EMBL/GenBank/DDBJ databases">
        <title>De no assembly of potato wild relative species, Solanum commersonii.</title>
        <authorList>
            <person name="Cho K."/>
        </authorList>
    </citation>
    <scope>NUCLEOTIDE SEQUENCE [LARGE SCALE GENOMIC DNA]</scope>
    <source>
        <strain evidence="2">LZ3.2</strain>
        <tissue evidence="2">Leaf</tissue>
    </source>
</reference>
<keyword evidence="1" id="KW-0809">Transit peptide</keyword>
<keyword evidence="1" id="KW-0472">Membrane</keyword>
<dbReference type="AlphaFoldDB" id="A0A9J5YTM0"/>
<keyword evidence="1" id="KW-0496">Mitochondrion</keyword>
<sequence length="226" mass="26088">MSTHDFMCPMYFVEKSAGEIWSWFLIFFWEMPSTSCSFVGCILHCDIKGLRITYGANFPLLPHSCATRTLQKSHWDQSHCTDTGFPVVGTRRSKPIILKKLKKLWDKYEPDLPWERGEYDESNTLLLDDSPHKALCNPPNTAIFPNSYHYLDEKDDSLGPGGDLRVYLEGLSMAENVQKYVENNPYGQRPITDKNASWRYYRKVIAAATYSQESGANKYSTHKCRY</sequence>
<name>A0A9J5YTM0_SOLCO</name>
<keyword evidence="3" id="KW-1185">Reference proteome</keyword>
<proteinExistence type="inferred from homology"/>
<gene>
    <name evidence="2" type="ORF">H5410_033616</name>
</gene>
<comment type="subunit">
    <text evidence="1">Component of the TIM23 complex.</text>
</comment>
<evidence type="ECO:0000313" key="3">
    <source>
        <dbReference type="Proteomes" id="UP000824120"/>
    </source>
</evidence>
<dbReference type="InterPro" id="IPR023214">
    <property type="entry name" value="HAD_sf"/>
</dbReference>
<dbReference type="Gene3D" id="3.40.50.1000">
    <property type="entry name" value="HAD superfamily/HAD-like"/>
    <property type="match status" value="1"/>
</dbReference>
<keyword evidence="1" id="KW-0653">Protein transport</keyword>
<comment type="similarity">
    <text evidence="1">Belongs to the TIM50 family.</text>
</comment>
<dbReference type="Proteomes" id="UP000824120">
    <property type="component" value="Chromosome 6"/>
</dbReference>
<organism evidence="2 3">
    <name type="scientific">Solanum commersonii</name>
    <name type="common">Commerson's wild potato</name>
    <name type="synonym">Commerson's nightshade</name>
    <dbReference type="NCBI Taxonomy" id="4109"/>
    <lineage>
        <taxon>Eukaryota</taxon>
        <taxon>Viridiplantae</taxon>
        <taxon>Streptophyta</taxon>
        <taxon>Embryophyta</taxon>
        <taxon>Tracheophyta</taxon>
        <taxon>Spermatophyta</taxon>
        <taxon>Magnoliopsida</taxon>
        <taxon>eudicotyledons</taxon>
        <taxon>Gunneridae</taxon>
        <taxon>Pentapetalae</taxon>
        <taxon>asterids</taxon>
        <taxon>lamiids</taxon>
        <taxon>Solanales</taxon>
        <taxon>Solanaceae</taxon>
        <taxon>Solanoideae</taxon>
        <taxon>Solaneae</taxon>
        <taxon>Solanum</taxon>
    </lineage>
</organism>
<accession>A0A9J5YTM0</accession>
<feature type="transmembrane region" description="Helical" evidence="1">
    <location>
        <begin position="20"/>
        <end position="43"/>
    </location>
</feature>
<dbReference type="GO" id="GO:0015031">
    <property type="term" value="P:protein transport"/>
    <property type="evidence" value="ECO:0007669"/>
    <property type="project" value="UniProtKB-KW"/>
</dbReference>
<dbReference type="GO" id="GO:0005744">
    <property type="term" value="C:TIM23 mitochondrial import inner membrane translocase complex"/>
    <property type="evidence" value="ECO:0007669"/>
    <property type="project" value="UniProtKB-UniRule"/>
</dbReference>
<comment type="caution">
    <text evidence="2">The sequence shown here is derived from an EMBL/GenBank/DDBJ whole genome shotgun (WGS) entry which is preliminary data.</text>
</comment>
<evidence type="ECO:0000256" key="1">
    <source>
        <dbReference type="RuleBase" id="RU365079"/>
    </source>
</evidence>
<evidence type="ECO:0000313" key="2">
    <source>
        <dbReference type="EMBL" id="KAG5602246.1"/>
    </source>
</evidence>
<keyword evidence="1" id="KW-0811">Translocation</keyword>
<dbReference type="InterPro" id="IPR050365">
    <property type="entry name" value="TIM50"/>
</dbReference>
<keyword evidence="1" id="KW-0812">Transmembrane</keyword>